<feature type="compositionally biased region" description="Polar residues" evidence="1">
    <location>
        <begin position="154"/>
        <end position="165"/>
    </location>
</feature>
<accession>A0AAJ5C6W9</accession>
<evidence type="ECO:0000313" key="2">
    <source>
        <dbReference type="EMBL" id="SNX85948.1"/>
    </source>
</evidence>
<reference evidence="2" key="1">
    <citation type="submission" date="2023-10" db="EMBL/GenBank/DDBJ databases">
        <authorList>
            <person name="Guldener U."/>
        </authorList>
    </citation>
    <scope>NUCLEOTIDE SEQUENCE</scope>
    <source>
        <strain evidence="2">Mp4</strain>
    </source>
</reference>
<dbReference type="Proteomes" id="UP001294444">
    <property type="component" value="Unassembled WGS sequence"/>
</dbReference>
<feature type="compositionally biased region" description="Low complexity" evidence="1">
    <location>
        <begin position="110"/>
        <end position="129"/>
    </location>
</feature>
<proteinExistence type="predicted"/>
<dbReference type="PANTHER" id="PTHR38645">
    <property type="entry name" value="CHROMOSOME 9, WHOLE GENOME SHOTGUN SEQUENCE"/>
    <property type="match status" value="1"/>
</dbReference>
<evidence type="ECO:0000313" key="3">
    <source>
        <dbReference type="Proteomes" id="UP001294444"/>
    </source>
</evidence>
<feature type="region of interest" description="Disordered" evidence="1">
    <location>
        <begin position="200"/>
        <end position="264"/>
    </location>
</feature>
<feature type="compositionally biased region" description="Acidic residues" evidence="1">
    <location>
        <begin position="348"/>
        <end position="358"/>
    </location>
</feature>
<keyword evidence="3" id="KW-1185">Reference proteome</keyword>
<organism evidence="2 3">
    <name type="scientific">Melanopsichium pennsylvanicum</name>
    <dbReference type="NCBI Taxonomy" id="63383"/>
    <lineage>
        <taxon>Eukaryota</taxon>
        <taxon>Fungi</taxon>
        <taxon>Dikarya</taxon>
        <taxon>Basidiomycota</taxon>
        <taxon>Ustilaginomycotina</taxon>
        <taxon>Ustilaginomycetes</taxon>
        <taxon>Ustilaginales</taxon>
        <taxon>Ustilaginaceae</taxon>
        <taxon>Melanopsichium</taxon>
    </lineage>
</organism>
<gene>
    <name evidence="2" type="ORF">MEPE_04657</name>
</gene>
<dbReference type="EMBL" id="OAPG01000012">
    <property type="protein sequence ID" value="SNX85948.1"/>
    <property type="molecule type" value="Genomic_DNA"/>
</dbReference>
<feature type="compositionally biased region" description="Low complexity" evidence="1">
    <location>
        <begin position="200"/>
        <end position="221"/>
    </location>
</feature>
<comment type="caution">
    <text evidence="2">The sequence shown here is derived from an EMBL/GenBank/DDBJ whole genome shotgun (WGS) entry which is preliminary data.</text>
</comment>
<dbReference type="AlphaFoldDB" id="A0AAJ5C6W9"/>
<feature type="compositionally biased region" description="Polar residues" evidence="1">
    <location>
        <begin position="222"/>
        <end position="249"/>
    </location>
</feature>
<feature type="region of interest" description="Disordered" evidence="1">
    <location>
        <begin position="1"/>
        <end position="23"/>
    </location>
</feature>
<name>A0AAJ5C6W9_9BASI</name>
<protein>
    <submittedName>
        <fullName evidence="2">Uncharacterized protein</fullName>
    </submittedName>
</protein>
<evidence type="ECO:0000256" key="1">
    <source>
        <dbReference type="SAM" id="MobiDB-lite"/>
    </source>
</evidence>
<feature type="region of interest" description="Disordered" evidence="1">
    <location>
        <begin position="321"/>
        <end position="369"/>
    </location>
</feature>
<feature type="region of interest" description="Disordered" evidence="1">
    <location>
        <begin position="94"/>
        <end position="180"/>
    </location>
</feature>
<sequence length="448" mass="49409">MDLSTLNQSLKEEESSSQRRSTHLRAAEDELNAFFRSSALGLTTLYRQGVAASKVSYEKGYAHALAHVLELWDKDRGWLKGYLQRRIEAIEASVDGEDEGEDLKDTVAVQQQQQQQQQQQTPQQSSSSSLPPPTPHQSTRSTDSHRQINKRSRSAFSNNHPSSSHHLGYHQEESPEQQRRFHRIPQASTAVAAAAAASSSSISSESSSRLYQSPSSSASSSFKFSTPLQYPPSSSTANTKAHSSTSMNSKLAPATRAADGGGGVIKTCSDRATLLRRLQKLKGLRAGGRGRVIDKIQSEIERPLKGKDDMVDEGEEEDVIISTLGDGNVVNDDGDAWTDEETHTHSENDDDDDNDDNDGGGGGRTMKSGCLTRIHGVNKRNVWSERTVFQHNQPSDCSDRNVEANEKVLERLDRRKRRRTKKVDAVNAHVDAEVLRGDQSCGSNVDWR</sequence>
<dbReference type="PANTHER" id="PTHR38645:SF1">
    <property type="entry name" value="YALI0F12243P"/>
    <property type="match status" value="1"/>
</dbReference>
<feature type="compositionally biased region" description="Basic and acidic residues" evidence="1">
    <location>
        <begin position="169"/>
        <end position="179"/>
    </location>
</feature>